<feature type="region of interest" description="Disordered" evidence="1">
    <location>
        <begin position="46"/>
        <end position="66"/>
    </location>
</feature>
<feature type="compositionally biased region" description="Polar residues" evidence="1">
    <location>
        <begin position="57"/>
        <end position="66"/>
    </location>
</feature>
<protein>
    <submittedName>
        <fullName evidence="2">Uncharacterized protein</fullName>
    </submittedName>
</protein>
<proteinExistence type="predicted"/>
<dbReference type="HOGENOM" id="CLU_2823684_0_0_3"/>
<keyword evidence="3" id="KW-1185">Reference proteome</keyword>
<organism evidence="2 3">
    <name type="scientific">Coleofasciculus chthonoplastes PCC 7420</name>
    <dbReference type="NCBI Taxonomy" id="118168"/>
    <lineage>
        <taxon>Bacteria</taxon>
        <taxon>Bacillati</taxon>
        <taxon>Cyanobacteriota</taxon>
        <taxon>Cyanophyceae</taxon>
        <taxon>Coleofasciculales</taxon>
        <taxon>Coleofasciculaceae</taxon>
        <taxon>Coleofasciculus</taxon>
    </lineage>
</organism>
<dbReference type="AlphaFoldDB" id="B4VZ12"/>
<gene>
    <name evidence="2" type="ORF">MC7420_3227</name>
</gene>
<dbReference type="EMBL" id="DS989861">
    <property type="protein sequence ID" value="EDX72781.1"/>
    <property type="molecule type" value="Genomic_DNA"/>
</dbReference>
<evidence type="ECO:0000313" key="3">
    <source>
        <dbReference type="Proteomes" id="UP000003835"/>
    </source>
</evidence>
<name>B4VZ12_9CYAN</name>
<evidence type="ECO:0000256" key="1">
    <source>
        <dbReference type="SAM" id="MobiDB-lite"/>
    </source>
</evidence>
<sequence length="66" mass="7437">MSEVETHPTGLFDELELHPETVGAHRRAPIKSTGLLRSLHYKTRNPGSLAGEAHSPLQRTNNNFYR</sequence>
<dbReference type="Proteomes" id="UP000003835">
    <property type="component" value="Unassembled WGS sequence"/>
</dbReference>
<dbReference type="RefSeq" id="WP_006103911.1">
    <property type="nucleotide sequence ID" value="NZ_DS989861.1"/>
</dbReference>
<accession>B4VZ12</accession>
<evidence type="ECO:0000313" key="2">
    <source>
        <dbReference type="EMBL" id="EDX72781.1"/>
    </source>
</evidence>
<reference evidence="2 3" key="1">
    <citation type="submission" date="2008-07" db="EMBL/GenBank/DDBJ databases">
        <authorList>
            <person name="Tandeau de Marsac N."/>
            <person name="Ferriera S."/>
            <person name="Johnson J."/>
            <person name="Kravitz S."/>
            <person name="Beeson K."/>
            <person name="Sutton G."/>
            <person name="Rogers Y.-H."/>
            <person name="Friedman R."/>
            <person name="Frazier M."/>
            <person name="Venter J.C."/>
        </authorList>
    </citation>
    <scope>NUCLEOTIDE SEQUENCE [LARGE SCALE GENOMIC DNA]</scope>
    <source>
        <strain evidence="2 3">PCC 7420</strain>
    </source>
</reference>